<protein>
    <submittedName>
        <fullName evidence="1">Uncharacterized protein</fullName>
    </submittedName>
</protein>
<dbReference type="Proteomes" id="UP001385951">
    <property type="component" value="Unassembled WGS sequence"/>
</dbReference>
<organism evidence="1 2">
    <name type="scientific">Cerrena zonata</name>
    <dbReference type="NCBI Taxonomy" id="2478898"/>
    <lineage>
        <taxon>Eukaryota</taxon>
        <taxon>Fungi</taxon>
        <taxon>Dikarya</taxon>
        <taxon>Basidiomycota</taxon>
        <taxon>Agaricomycotina</taxon>
        <taxon>Agaricomycetes</taxon>
        <taxon>Polyporales</taxon>
        <taxon>Cerrenaceae</taxon>
        <taxon>Cerrena</taxon>
    </lineage>
</organism>
<sequence>MKTAEAIELKFTLFDQEDCSISTLVIFYARLIFIIQSTRNRAQYPPVPPKNFWSTASLSSPPIEDSYTAYGLGKCEWGTSNRMPEALKVSIQSLDFVLSAMDILRIQLVSIATRHSSALLLVPPVPYIFDVGGTSVPGVRLSGDVLLKQISNLDPFYCTVCIVASDVSTLLYPILRFALPVWSHEASYRSLIDYLSLVTLLSAPAVADLYTYSSLVSKRVLGRLLSPRCYCSSRSTWLSPTKS</sequence>
<dbReference type="AlphaFoldDB" id="A0AAW0FF22"/>
<keyword evidence="2" id="KW-1185">Reference proteome</keyword>
<comment type="caution">
    <text evidence="1">The sequence shown here is derived from an EMBL/GenBank/DDBJ whole genome shotgun (WGS) entry which is preliminary data.</text>
</comment>
<proteinExistence type="predicted"/>
<name>A0AAW0FF22_9APHY</name>
<reference evidence="1 2" key="1">
    <citation type="submission" date="2022-09" db="EMBL/GenBank/DDBJ databases">
        <authorList>
            <person name="Palmer J.M."/>
        </authorList>
    </citation>
    <scope>NUCLEOTIDE SEQUENCE [LARGE SCALE GENOMIC DNA]</scope>
    <source>
        <strain evidence="1 2">DSM 7382</strain>
    </source>
</reference>
<gene>
    <name evidence="1" type="ORF">QCA50_019577</name>
</gene>
<accession>A0AAW0FF22</accession>
<evidence type="ECO:0000313" key="1">
    <source>
        <dbReference type="EMBL" id="KAK7677464.1"/>
    </source>
</evidence>
<dbReference type="EMBL" id="JASBNA010000088">
    <property type="protein sequence ID" value="KAK7677464.1"/>
    <property type="molecule type" value="Genomic_DNA"/>
</dbReference>
<evidence type="ECO:0000313" key="2">
    <source>
        <dbReference type="Proteomes" id="UP001385951"/>
    </source>
</evidence>